<feature type="coiled-coil region" evidence="1">
    <location>
        <begin position="13"/>
        <end position="58"/>
    </location>
</feature>
<evidence type="ECO:0000256" key="2">
    <source>
        <dbReference type="SAM" id="MobiDB-lite"/>
    </source>
</evidence>
<feature type="compositionally biased region" description="Low complexity" evidence="2">
    <location>
        <begin position="120"/>
        <end position="131"/>
    </location>
</feature>
<feature type="compositionally biased region" description="Low complexity" evidence="2">
    <location>
        <begin position="69"/>
        <end position="78"/>
    </location>
</feature>
<organism evidence="3 4">
    <name type="scientific">Vanilla planifolia</name>
    <name type="common">Vanilla</name>
    <dbReference type="NCBI Taxonomy" id="51239"/>
    <lineage>
        <taxon>Eukaryota</taxon>
        <taxon>Viridiplantae</taxon>
        <taxon>Streptophyta</taxon>
        <taxon>Embryophyta</taxon>
        <taxon>Tracheophyta</taxon>
        <taxon>Spermatophyta</taxon>
        <taxon>Magnoliopsida</taxon>
        <taxon>Liliopsida</taxon>
        <taxon>Asparagales</taxon>
        <taxon>Orchidaceae</taxon>
        <taxon>Vanilloideae</taxon>
        <taxon>Vanilleae</taxon>
        <taxon>Vanilla</taxon>
    </lineage>
</organism>
<keyword evidence="1" id="KW-0175">Coiled coil</keyword>
<dbReference type="PANTHER" id="PTHR33701:SF2">
    <property type="entry name" value="TRANSMEMBRANE PROTEIN"/>
    <property type="match status" value="1"/>
</dbReference>
<accession>A0A835QZG6</accession>
<evidence type="ECO:0000313" key="4">
    <source>
        <dbReference type="Proteomes" id="UP000636800"/>
    </source>
</evidence>
<gene>
    <name evidence="3" type="ORF">HPP92_014323</name>
</gene>
<feature type="compositionally biased region" description="Basic and acidic residues" evidence="2">
    <location>
        <begin position="132"/>
        <end position="141"/>
    </location>
</feature>
<dbReference type="AlphaFoldDB" id="A0A835QZG6"/>
<feature type="region of interest" description="Disordered" evidence="2">
    <location>
        <begin position="60"/>
        <end position="82"/>
    </location>
</feature>
<keyword evidence="4" id="KW-1185">Reference proteome</keyword>
<comment type="caution">
    <text evidence="3">The sequence shown here is derived from an EMBL/GenBank/DDBJ whole genome shotgun (WGS) entry which is preliminary data.</text>
</comment>
<dbReference type="EMBL" id="JADCNL010000006">
    <property type="protein sequence ID" value="KAG0477482.1"/>
    <property type="molecule type" value="Genomic_DNA"/>
</dbReference>
<dbReference type="OrthoDB" id="1542002at2759"/>
<name>A0A835QZG6_VANPL</name>
<proteinExistence type="predicted"/>
<evidence type="ECO:0000256" key="1">
    <source>
        <dbReference type="SAM" id="Coils"/>
    </source>
</evidence>
<sequence>MLEGQTACGEIGFKAAKEEADHMAKRLAELQRQLDEEMKQRERAERRLKLALKKLESLNVPNFSGHTNLSDSSLSSPSETKCLSREERFDKLKKTEDLLTDDGGLSGSTHHLVPQDGCQSSSPPRDSSNGSRSEDLFDDSTRQTSGSNYSKDDQKVPLCDEMLALVPVSIPEERAPCDREAKNDVHDVLAALRRVREQLRCSIGGRVPCTPLKQLSIVDNHLPQPARRKQLPPSSRDMLTSCEGTPYGLLMVVIDMTKG</sequence>
<dbReference type="Proteomes" id="UP000636800">
    <property type="component" value="Chromosome 6"/>
</dbReference>
<feature type="region of interest" description="Disordered" evidence="2">
    <location>
        <begin position="100"/>
        <end position="154"/>
    </location>
</feature>
<reference evidence="3 4" key="1">
    <citation type="journal article" date="2020" name="Nat. Food">
        <title>A phased Vanilla planifolia genome enables genetic improvement of flavour and production.</title>
        <authorList>
            <person name="Hasing T."/>
            <person name="Tang H."/>
            <person name="Brym M."/>
            <person name="Khazi F."/>
            <person name="Huang T."/>
            <person name="Chambers A.H."/>
        </authorList>
    </citation>
    <scope>NUCLEOTIDE SEQUENCE [LARGE SCALE GENOMIC DNA]</scope>
    <source>
        <tissue evidence="3">Leaf</tissue>
    </source>
</reference>
<evidence type="ECO:0000313" key="3">
    <source>
        <dbReference type="EMBL" id="KAG0477482.1"/>
    </source>
</evidence>
<dbReference type="PANTHER" id="PTHR33701">
    <property type="entry name" value="TRANSMEMBRANE PROTEIN"/>
    <property type="match status" value="1"/>
</dbReference>
<protein>
    <submittedName>
        <fullName evidence="3">Uncharacterized protein</fullName>
    </submittedName>
</protein>